<feature type="compositionally biased region" description="Polar residues" evidence="1">
    <location>
        <begin position="119"/>
        <end position="128"/>
    </location>
</feature>
<keyword evidence="3" id="KW-1185">Reference proteome</keyword>
<evidence type="ECO:0000313" key="3">
    <source>
        <dbReference type="Proteomes" id="UP001497453"/>
    </source>
</evidence>
<organism evidence="2 3">
    <name type="scientific">Somion occarium</name>
    <dbReference type="NCBI Taxonomy" id="3059160"/>
    <lineage>
        <taxon>Eukaryota</taxon>
        <taxon>Fungi</taxon>
        <taxon>Dikarya</taxon>
        <taxon>Basidiomycota</taxon>
        <taxon>Agaricomycotina</taxon>
        <taxon>Agaricomycetes</taxon>
        <taxon>Polyporales</taxon>
        <taxon>Cerrenaceae</taxon>
        <taxon>Somion</taxon>
    </lineage>
</organism>
<feature type="region of interest" description="Disordered" evidence="1">
    <location>
        <begin position="117"/>
        <end position="142"/>
    </location>
</feature>
<reference evidence="3" key="1">
    <citation type="submission" date="2024-04" db="EMBL/GenBank/DDBJ databases">
        <authorList>
            <person name="Shaw F."/>
            <person name="Minotto A."/>
        </authorList>
    </citation>
    <scope>NUCLEOTIDE SEQUENCE [LARGE SCALE GENOMIC DNA]</scope>
</reference>
<gene>
    <name evidence="2" type="ORF">GFSPODELE1_LOCUS6894</name>
</gene>
<sequence length="180" mass="19462">MMITGRRIHTTSLISLPLPLITNSNSIILLTPITRPIILIMPILSLMAPAPALASAPVEVRPVPCTTLAHIRISTPPYRLSAVACATSLLLNLPSTSTQTLPPLQAANHQASPRFRLTSAPSPLSAVSPTPQPQPPHHQNTIPINTLTRINNHNVRPPVRSPLNSREVAREVGLRWALMV</sequence>
<proteinExistence type="predicted"/>
<evidence type="ECO:0000256" key="1">
    <source>
        <dbReference type="SAM" id="MobiDB-lite"/>
    </source>
</evidence>
<dbReference type="EMBL" id="OZ037948">
    <property type="protein sequence ID" value="CAL1708541.1"/>
    <property type="molecule type" value="Genomic_DNA"/>
</dbReference>
<protein>
    <submittedName>
        <fullName evidence="2">Uncharacterized protein</fullName>
    </submittedName>
</protein>
<name>A0ABP1DL55_9APHY</name>
<accession>A0ABP1DL55</accession>
<evidence type="ECO:0000313" key="2">
    <source>
        <dbReference type="EMBL" id="CAL1708541.1"/>
    </source>
</evidence>
<dbReference type="Proteomes" id="UP001497453">
    <property type="component" value="Chromosome 5"/>
</dbReference>